<evidence type="ECO:0000313" key="1">
    <source>
        <dbReference type="EMBL" id="CAG8651307.1"/>
    </source>
</evidence>
<protein>
    <submittedName>
        <fullName evidence="1">16556_t:CDS:1</fullName>
    </submittedName>
</protein>
<evidence type="ECO:0000313" key="2">
    <source>
        <dbReference type="Proteomes" id="UP000789901"/>
    </source>
</evidence>
<gene>
    <name evidence="1" type="ORF">GMARGA_LOCUS9369</name>
</gene>
<reference evidence="1 2" key="1">
    <citation type="submission" date="2021-06" db="EMBL/GenBank/DDBJ databases">
        <authorList>
            <person name="Kallberg Y."/>
            <person name="Tangrot J."/>
            <person name="Rosling A."/>
        </authorList>
    </citation>
    <scope>NUCLEOTIDE SEQUENCE [LARGE SCALE GENOMIC DNA]</scope>
    <source>
        <strain evidence="1 2">120-4 pot B 10/14</strain>
    </source>
</reference>
<name>A0ABN7UQ85_GIGMA</name>
<comment type="caution">
    <text evidence="1">The sequence shown here is derived from an EMBL/GenBank/DDBJ whole genome shotgun (WGS) entry which is preliminary data.</text>
</comment>
<proteinExistence type="predicted"/>
<dbReference type="Proteomes" id="UP000789901">
    <property type="component" value="Unassembled WGS sequence"/>
</dbReference>
<organism evidence="1 2">
    <name type="scientific">Gigaspora margarita</name>
    <dbReference type="NCBI Taxonomy" id="4874"/>
    <lineage>
        <taxon>Eukaryota</taxon>
        <taxon>Fungi</taxon>
        <taxon>Fungi incertae sedis</taxon>
        <taxon>Mucoromycota</taxon>
        <taxon>Glomeromycotina</taxon>
        <taxon>Glomeromycetes</taxon>
        <taxon>Diversisporales</taxon>
        <taxon>Gigasporaceae</taxon>
        <taxon>Gigaspora</taxon>
    </lineage>
</organism>
<accession>A0ABN7UQ85</accession>
<keyword evidence="2" id="KW-1185">Reference proteome</keyword>
<sequence length="126" mass="14776">MEKPKWEKCSNRVFYYKKENSSIIKKNNNNKRPLSKTEKFSKENLAKHTLTKKAGKTRNSIAFITDDRGDSSNRIELGKKRGKQNEQEIKLTQDKNFFKKDSILEQILNRLQKIEEKQGVPAPNYS</sequence>
<dbReference type="EMBL" id="CAJVQB010005021">
    <property type="protein sequence ID" value="CAG8651307.1"/>
    <property type="molecule type" value="Genomic_DNA"/>
</dbReference>